<dbReference type="OrthoDB" id="1936100at2759"/>
<evidence type="ECO:0000256" key="2">
    <source>
        <dbReference type="ARBA" id="ARBA00009897"/>
    </source>
</evidence>
<dbReference type="AlphaFoldDB" id="A0A6S7K5R9"/>
<evidence type="ECO:0000256" key="5">
    <source>
        <dbReference type="ARBA" id="ARBA00022598"/>
    </source>
</evidence>
<evidence type="ECO:0000256" key="11">
    <source>
        <dbReference type="RuleBase" id="RU004356"/>
    </source>
</evidence>
<gene>
    <name evidence="12" type="ORF">PACLA_8A079183</name>
</gene>
<keyword evidence="4" id="KW-0963">Cytoplasm</keyword>
<keyword evidence="13" id="KW-1185">Reference proteome</keyword>
<evidence type="ECO:0000256" key="10">
    <source>
        <dbReference type="RuleBase" id="RU000384"/>
    </source>
</evidence>
<dbReference type="PROSITE" id="PS00180">
    <property type="entry name" value="GLNA_1"/>
    <property type="match status" value="1"/>
</dbReference>
<dbReference type="GO" id="GO:0004356">
    <property type="term" value="F:glutamine synthetase activity"/>
    <property type="evidence" value="ECO:0007669"/>
    <property type="project" value="UniProtKB-EC"/>
</dbReference>
<dbReference type="EC" id="6.3.1.2" evidence="3 11"/>
<comment type="subcellular location">
    <subcellularLocation>
        <location evidence="1">Cytoplasm</location>
    </subcellularLocation>
</comment>
<dbReference type="SUPFAM" id="SSF54368">
    <property type="entry name" value="Glutamine synthetase, N-terminal domain"/>
    <property type="match status" value="1"/>
</dbReference>
<dbReference type="InterPro" id="IPR008147">
    <property type="entry name" value="Gln_synt_N"/>
</dbReference>
<dbReference type="EMBL" id="CACRXK020009109">
    <property type="protein sequence ID" value="CAB4016418.1"/>
    <property type="molecule type" value="Genomic_DNA"/>
</dbReference>
<dbReference type="InterPro" id="IPR027302">
    <property type="entry name" value="Gln_synth_N_conserv_site"/>
</dbReference>
<organism evidence="12 13">
    <name type="scientific">Paramuricea clavata</name>
    <name type="common">Red gorgonian</name>
    <name type="synonym">Violescent sea-whip</name>
    <dbReference type="NCBI Taxonomy" id="317549"/>
    <lineage>
        <taxon>Eukaryota</taxon>
        <taxon>Metazoa</taxon>
        <taxon>Cnidaria</taxon>
        <taxon>Anthozoa</taxon>
        <taxon>Octocorallia</taxon>
        <taxon>Malacalcyonacea</taxon>
        <taxon>Plexauridae</taxon>
        <taxon>Paramuricea</taxon>
    </lineage>
</organism>
<accession>A0A6S7K5R9</accession>
<dbReference type="SUPFAM" id="SSF55931">
    <property type="entry name" value="Glutamine synthetase/guanido kinase"/>
    <property type="match status" value="1"/>
</dbReference>
<dbReference type="InterPro" id="IPR008146">
    <property type="entry name" value="Gln_synth_cat_dom"/>
</dbReference>
<dbReference type="FunFam" id="3.10.20.70:FF:000004">
    <property type="entry name" value="Glutamine synthetase"/>
    <property type="match status" value="1"/>
</dbReference>
<evidence type="ECO:0000256" key="1">
    <source>
        <dbReference type="ARBA" id="ARBA00004496"/>
    </source>
</evidence>
<dbReference type="GO" id="GO:0006542">
    <property type="term" value="P:glutamine biosynthetic process"/>
    <property type="evidence" value="ECO:0007669"/>
    <property type="project" value="InterPro"/>
</dbReference>
<protein>
    <recommendedName>
        <fullName evidence="3 11">Glutamine synthetase</fullName>
        <ecNumber evidence="3 11">6.3.1.2</ecNumber>
    </recommendedName>
</protein>
<reference evidence="12" key="1">
    <citation type="submission" date="2020-04" db="EMBL/GenBank/DDBJ databases">
        <authorList>
            <person name="Alioto T."/>
            <person name="Alioto T."/>
            <person name="Gomez Garrido J."/>
        </authorList>
    </citation>
    <scope>NUCLEOTIDE SEQUENCE</scope>
    <source>
        <strain evidence="12">A484AB</strain>
    </source>
</reference>
<keyword evidence="6 11" id="KW-0547">Nucleotide-binding</keyword>
<dbReference type="GO" id="GO:0005524">
    <property type="term" value="F:ATP binding"/>
    <property type="evidence" value="ECO:0007669"/>
    <property type="project" value="UniProtKB-KW"/>
</dbReference>
<evidence type="ECO:0000256" key="7">
    <source>
        <dbReference type="ARBA" id="ARBA00022840"/>
    </source>
</evidence>
<dbReference type="PANTHER" id="PTHR20852:SF57">
    <property type="entry name" value="GLUTAMINE SYNTHETASE 2 CYTOPLASMIC"/>
    <property type="match status" value="1"/>
</dbReference>
<keyword evidence="7 11" id="KW-0067">ATP-binding</keyword>
<dbReference type="PANTHER" id="PTHR20852">
    <property type="entry name" value="GLUTAMINE SYNTHETASE"/>
    <property type="match status" value="1"/>
</dbReference>
<dbReference type="InterPro" id="IPR014746">
    <property type="entry name" value="Gln_synth/guanido_kin_cat_dom"/>
</dbReference>
<evidence type="ECO:0000256" key="8">
    <source>
        <dbReference type="ARBA" id="ARBA00049436"/>
    </source>
</evidence>
<dbReference type="GO" id="GO:0005737">
    <property type="term" value="C:cytoplasm"/>
    <property type="evidence" value="ECO:0007669"/>
    <property type="project" value="UniProtKB-SubCell"/>
</dbReference>
<dbReference type="Pfam" id="PF03951">
    <property type="entry name" value="Gln-synt_N"/>
    <property type="match status" value="1"/>
</dbReference>
<keyword evidence="5 11" id="KW-0436">Ligase</keyword>
<comment type="similarity">
    <text evidence="2 9 10">Belongs to the glutamine synthetase family.</text>
</comment>
<dbReference type="InterPro" id="IPR050292">
    <property type="entry name" value="Glutamine_Synthetase"/>
</dbReference>
<dbReference type="PROSITE" id="PS51986">
    <property type="entry name" value="GS_BETA_GRASP"/>
    <property type="match status" value="1"/>
</dbReference>
<sequence>MTTTGVMKPDAGRYLDLDQCGFVQVMYIWIDGSGQYLRCKTKTMDFEPQVPSDCPIWNFDGSSTGQATGANSDVYLHPVALFRDPFRRGPNKLLLCETYHYDHKPTATNLRKTCKAVMELAKGEYPWFGIEQEYTLLDVDGHPLGWPKGGYPEPQGKYYCSVGTGRVYGREVVEAHYRACLYAGVKIAGTNAEVMPSQWEFQVGPCEGIQMGDHLWVARFLLHRVAEDFGIVVTLDPKPMTGDWNGAGAHTNFSTLAMREEGGLTYIYEAIERLSKVHDLHIKAYDPKEGKDNLRRLTGRHETADIHTFSHGVAHRGASVRIPRQCAEDGKGYLEDRRPAANADPYKVTEVVVRTVCEIQE</sequence>
<evidence type="ECO:0000256" key="3">
    <source>
        <dbReference type="ARBA" id="ARBA00012937"/>
    </source>
</evidence>
<dbReference type="PROSITE" id="PS51987">
    <property type="entry name" value="GS_CATALYTIC"/>
    <property type="match status" value="1"/>
</dbReference>
<evidence type="ECO:0000256" key="6">
    <source>
        <dbReference type="ARBA" id="ARBA00022741"/>
    </source>
</evidence>
<proteinExistence type="inferred from homology"/>
<comment type="catalytic activity">
    <reaction evidence="8 11">
        <text>L-glutamate + NH4(+) + ATP = L-glutamine + ADP + phosphate + H(+)</text>
        <dbReference type="Rhea" id="RHEA:16169"/>
        <dbReference type="ChEBI" id="CHEBI:15378"/>
        <dbReference type="ChEBI" id="CHEBI:28938"/>
        <dbReference type="ChEBI" id="CHEBI:29985"/>
        <dbReference type="ChEBI" id="CHEBI:30616"/>
        <dbReference type="ChEBI" id="CHEBI:43474"/>
        <dbReference type="ChEBI" id="CHEBI:58359"/>
        <dbReference type="ChEBI" id="CHEBI:456216"/>
        <dbReference type="EC" id="6.3.1.2"/>
    </reaction>
</comment>
<dbReference type="Gene3D" id="3.30.590.10">
    <property type="entry name" value="Glutamine synthetase/guanido kinase, catalytic domain"/>
    <property type="match status" value="1"/>
</dbReference>
<evidence type="ECO:0000256" key="9">
    <source>
        <dbReference type="PROSITE-ProRule" id="PRU01330"/>
    </source>
</evidence>
<dbReference type="InterPro" id="IPR036651">
    <property type="entry name" value="Gln_synt_N_sf"/>
</dbReference>
<evidence type="ECO:0000313" key="12">
    <source>
        <dbReference type="EMBL" id="CAB4016418.1"/>
    </source>
</evidence>
<name>A0A6S7K5R9_PARCT</name>
<evidence type="ECO:0000256" key="4">
    <source>
        <dbReference type="ARBA" id="ARBA00022490"/>
    </source>
</evidence>
<dbReference type="SMART" id="SM01230">
    <property type="entry name" value="Gln-synt_C"/>
    <property type="match status" value="1"/>
</dbReference>
<dbReference type="PROSITE" id="PS00181">
    <property type="entry name" value="GLNA_ATP"/>
    <property type="match status" value="1"/>
</dbReference>
<dbReference type="InterPro" id="IPR027303">
    <property type="entry name" value="Gln_synth_gly_rich_site"/>
</dbReference>
<dbReference type="Pfam" id="PF00120">
    <property type="entry name" value="Gln-synt_C"/>
    <property type="match status" value="1"/>
</dbReference>
<dbReference type="Gene3D" id="3.10.20.70">
    <property type="entry name" value="Glutamine synthetase, N-terminal domain"/>
    <property type="match status" value="1"/>
</dbReference>
<dbReference type="Proteomes" id="UP001152795">
    <property type="component" value="Unassembled WGS sequence"/>
</dbReference>
<dbReference type="FunFam" id="3.30.590.10:FF:000011">
    <property type="entry name" value="Glutamine synthetase"/>
    <property type="match status" value="1"/>
</dbReference>
<comment type="caution">
    <text evidence="12">The sequence shown here is derived from an EMBL/GenBank/DDBJ whole genome shotgun (WGS) entry which is preliminary data.</text>
</comment>
<evidence type="ECO:0000313" key="13">
    <source>
        <dbReference type="Proteomes" id="UP001152795"/>
    </source>
</evidence>